<feature type="domain" description="C2H2-type" evidence="13">
    <location>
        <begin position="507"/>
        <end position="534"/>
    </location>
</feature>
<keyword evidence="8" id="KW-0238">DNA-binding</keyword>
<feature type="domain" description="C2H2-type" evidence="13">
    <location>
        <begin position="339"/>
        <end position="366"/>
    </location>
</feature>
<dbReference type="FunFam" id="3.30.160.60:FF:000295">
    <property type="entry name" value="zinc finger protein 19"/>
    <property type="match status" value="1"/>
</dbReference>
<dbReference type="EMBL" id="HAEB01011918">
    <property type="protein sequence ID" value="SBQ58445.1"/>
    <property type="molecule type" value="Transcribed_RNA"/>
</dbReference>
<comment type="similarity">
    <text evidence="2">Belongs to the krueppel C2H2-type zinc-finger protein family.</text>
</comment>
<evidence type="ECO:0000259" key="13">
    <source>
        <dbReference type="PROSITE" id="PS50157"/>
    </source>
</evidence>
<evidence type="ECO:0000256" key="1">
    <source>
        <dbReference type="ARBA" id="ARBA00004123"/>
    </source>
</evidence>
<feature type="domain" description="C2H2-type" evidence="13">
    <location>
        <begin position="479"/>
        <end position="506"/>
    </location>
</feature>
<feature type="domain" description="C2H2-type" evidence="13">
    <location>
        <begin position="285"/>
        <end position="311"/>
    </location>
</feature>
<evidence type="ECO:0000256" key="5">
    <source>
        <dbReference type="ARBA" id="ARBA00022771"/>
    </source>
</evidence>
<evidence type="ECO:0000256" key="6">
    <source>
        <dbReference type="ARBA" id="ARBA00022833"/>
    </source>
</evidence>
<dbReference type="FunFam" id="3.30.160.60:FF:001954">
    <property type="entry name" value="Zinc finger protein 787"/>
    <property type="match status" value="1"/>
</dbReference>
<dbReference type="InterPro" id="IPR013087">
    <property type="entry name" value="Znf_C2H2_type"/>
</dbReference>
<dbReference type="Gene3D" id="3.30.160.60">
    <property type="entry name" value="Classic Zinc Finger"/>
    <property type="match status" value="9"/>
</dbReference>
<accession>A0A1A8FGA8</accession>
<evidence type="ECO:0000256" key="12">
    <source>
        <dbReference type="SAM" id="MobiDB-lite"/>
    </source>
</evidence>
<name>A0A1A8FGA8_9TELE</name>
<keyword evidence="10" id="KW-0539">Nucleus</keyword>
<evidence type="ECO:0000256" key="3">
    <source>
        <dbReference type="ARBA" id="ARBA00022723"/>
    </source>
</evidence>
<dbReference type="FunFam" id="3.30.160.60:FF:001498">
    <property type="entry name" value="Zinc finger protein 404"/>
    <property type="match status" value="2"/>
</dbReference>
<keyword evidence="4" id="KW-0677">Repeat</keyword>
<comment type="subcellular location">
    <subcellularLocation>
        <location evidence="1">Nucleus</location>
    </subcellularLocation>
</comment>
<dbReference type="GO" id="GO:0008270">
    <property type="term" value="F:zinc ion binding"/>
    <property type="evidence" value="ECO:0007669"/>
    <property type="project" value="UniProtKB-KW"/>
</dbReference>
<evidence type="ECO:0000256" key="9">
    <source>
        <dbReference type="ARBA" id="ARBA00023163"/>
    </source>
</evidence>
<sequence length="586" mass="65926">MDESSDLKMLLESSLNVIFKATVADILNSVGRTLSEYQGTIQRIESENEELKRLLIAQKSPESPYKDLCDTDAAEQFSSCEWNNHPTSSTQSMFKVSICSSDRKSSRRNYTSSASFSLQTDQVEEEMSVNSFTGKSEPSLEGHGAMDLSQPSLLLNLMMKPIKSESLNVTETSPDAYPSLLLPLRGEEECEAGKSDVEAAAAAAADSNMQNGFFIKMEEEEKTEAPLNTEGDGLFHPELKYAARYQEPELNPERGSTQEVKVMGKQNDSPRSTPRELLESNKGHLSCPSCQKTFSRATSLNSHVCCGKNSHRCSSGGKRLSQADLLKSHERTCTRKIPHECDICGKAHSHLSQLRTHRRIHAGEKPYSCSYCGMLFRERYRLKVHLRTHTGEKPYSCQQCGKRFGKAGNLHLHERVHTGEKPYSCTQCGKRFASRGDLKTHYRIHTGERPYTCKLCMKTFSQTGHLTIHMRTHTGEKPYSCNECNRTFTVASSLKLHQRIHTGEKGYNCSYCSKSFSRLGHLKRHELVHTQEKFFICSKCGKAYTNQCSFKKHMKLHMIEEGQGRDKSNQGQRRPGENAANRASAT</sequence>
<feature type="domain" description="C2H2-type" evidence="13">
    <location>
        <begin position="395"/>
        <end position="422"/>
    </location>
</feature>
<feature type="region of interest" description="Disordered" evidence="12">
    <location>
        <begin position="562"/>
        <end position="586"/>
    </location>
</feature>
<organism evidence="14">
    <name type="scientific">Nothobranchius korthausae</name>
    <dbReference type="NCBI Taxonomy" id="1143690"/>
    <lineage>
        <taxon>Eukaryota</taxon>
        <taxon>Metazoa</taxon>
        <taxon>Chordata</taxon>
        <taxon>Craniata</taxon>
        <taxon>Vertebrata</taxon>
        <taxon>Euteleostomi</taxon>
        <taxon>Actinopterygii</taxon>
        <taxon>Neopterygii</taxon>
        <taxon>Teleostei</taxon>
        <taxon>Neoteleostei</taxon>
        <taxon>Acanthomorphata</taxon>
        <taxon>Ovalentaria</taxon>
        <taxon>Atherinomorphae</taxon>
        <taxon>Cyprinodontiformes</taxon>
        <taxon>Nothobranchiidae</taxon>
        <taxon>Nothobranchius</taxon>
    </lineage>
</organism>
<dbReference type="GO" id="GO:0005634">
    <property type="term" value="C:nucleus"/>
    <property type="evidence" value="ECO:0007669"/>
    <property type="project" value="UniProtKB-SubCell"/>
</dbReference>
<protein>
    <recommendedName>
        <fullName evidence="13">C2H2-type domain-containing protein</fullName>
    </recommendedName>
</protein>
<dbReference type="GO" id="GO:0000981">
    <property type="term" value="F:DNA-binding transcription factor activity, RNA polymerase II-specific"/>
    <property type="evidence" value="ECO:0007669"/>
    <property type="project" value="TreeGrafter"/>
</dbReference>
<keyword evidence="7" id="KW-0805">Transcription regulation</keyword>
<dbReference type="FunFam" id="3.30.160.60:FF:002343">
    <property type="entry name" value="Zinc finger protein 33A"/>
    <property type="match status" value="1"/>
</dbReference>
<evidence type="ECO:0000256" key="7">
    <source>
        <dbReference type="ARBA" id="ARBA00023015"/>
    </source>
</evidence>
<evidence type="ECO:0000256" key="4">
    <source>
        <dbReference type="ARBA" id="ARBA00022737"/>
    </source>
</evidence>
<dbReference type="FunFam" id="3.30.160.60:FF:001480">
    <property type="entry name" value="Si:cabz01071911.3"/>
    <property type="match status" value="1"/>
</dbReference>
<gene>
    <name evidence="14" type="primary">Nfu_g_1_006270</name>
</gene>
<keyword evidence="5 11" id="KW-0863">Zinc-finger</keyword>
<reference evidence="14" key="1">
    <citation type="submission" date="2016-05" db="EMBL/GenBank/DDBJ databases">
        <authorList>
            <person name="Lavstsen T."/>
            <person name="Jespersen J.S."/>
        </authorList>
    </citation>
    <scope>NUCLEOTIDE SEQUENCE</scope>
    <source>
        <tissue evidence="14">Brain</tissue>
    </source>
</reference>
<dbReference type="SUPFAM" id="SSF57667">
    <property type="entry name" value="beta-beta-alpha zinc fingers"/>
    <property type="match status" value="5"/>
</dbReference>
<dbReference type="PANTHER" id="PTHR24381">
    <property type="entry name" value="ZINC FINGER PROTEIN"/>
    <property type="match status" value="1"/>
</dbReference>
<dbReference type="PANTHER" id="PTHR24381:SF390">
    <property type="entry name" value="ZINC FINGER PROTEIN 37 HOMOLOG"/>
    <property type="match status" value="1"/>
</dbReference>
<feature type="domain" description="C2H2-type" evidence="13">
    <location>
        <begin position="535"/>
        <end position="562"/>
    </location>
</feature>
<feature type="region of interest" description="Disordered" evidence="12">
    <location>
        <begin position="248"/>
        <end position="281"/>
    </location>
</feature>
<reference evidence="14" key="2">
    <citation type="submission" date="2016-06" db="EMBL/GenBank/DDBJ databases">
        <title>The genome of a short-lived fish provides insights into sex chromosome evolution and the genetic control of aging.</title>
        <authorList>
            <person name="Reichwald K."/>
            <person name="Felder M."/>
            <person name="Petzold A."/>
            <person name="Koch P."/>
            <person name="Groth M."/>
            <person name="Platzer M."/>
        </authorList>
    </citation>
    <scope>NUCLEOTIDE SEQUENCE</scope>
    <source>
        <tissue evidence="14">Brain</tissue>
    </source>
</reference>
<evidence type="ECO:0000256" key="8">
    <source>
        <dbReference type="ARBA" id="ARBA00023125"/>
    </source>
</evidence>
<dbReference type="PROSITE" id="PS00028">
    <property type="entry name" value="ZINC_FINGER_C2H2_1"/>
    <property type="match status" value="7"/>
</dbReference>
<feature type="domain" description="C2H2-type" evidence="13">
    <location>
        <begin position="367"/>
        <end position="394"/>
    </location>
</feature>
<dbReference type="SMART" id="SM00355">
    <property type="entry name" value="ZnF_C2H2"/>
    <property type="match status" value="9"/>
</dbReference>
<dbReference type="InterPro" id="IPR036236">
    <property type="entry name" value="Znf_C2H2_sf"/>
</dbReference>
<evidence type="ECO:0000313" key="14">
    <source>
        <dbReference type="EMBL" id="SBQ58445.1"/>
    </source>
</evidence>
<proteinExistence type="inferred from homology"/>
<dbReference type="GO" id="GO:0000977">
    <property type="term" value="F:RNA polymerase II transcription regulatory region sequence-specific DNA binding"/>
    <property type="evidence" value="ECO:0007669"/>
    <property type="project" value="TreeGrafter"/>
</dbReference>
<feature type="domain" description="C2H2-type" evidence="13">
    <location>
        <begin position="423"/>
        <end position="450"/>
    </location>
</feature>
<evidence type="ECO:0000256" key="10">
    <source>
        <dbReference type="ARBA" id="ARBA00023242"/>
    </source>
</evidence>
<dbReference type="Pfam" id="PF00096">
    <property type="entry name" value="zf-C2H2"/>
    <property type="match status" value="7"/>
</dbReference>
<keyword evidence="6" id="KW-0862">Zinc</keyword>
<dbReference type="FunFam" id="3.30.160.60:FF:000624">
    <property type="entry name" value="zinc finger protein 697"/>
    <property type="match status" value="1"/>
</dbReference>
<evidence type="ECO:0000256" key="2">
    <source>
        <dbReference type="ARBA" id="ARBA00006991"/>
    </source>
</evidence>
<keyword evidence="9" id="KW-0804">Transcription</keyword>
<evidence type="ECO:0000256" key="11">
    <source>
        <dbReference type="PROSITE-ProRule" id="PRU00042"/>
    </source>
</evidence>
<dbReference type="PROSITE" id="PS50157">
    <property type="entry name" value="ZINC_FINGER_C2H2_2"/>
    <property type="match status" value="9"/>
</dbReference>
<dbReference type="Pfam" id="PF13912">
    <property type="entry name" value="zf-C2H2_6"/>
    <property type="match status" value="1"/>
</dbReference>
<keyword evidence="3" id="KW-0479">Metal-binding</keyword>
<dbReference type="AlphaFoldDB" id="A0A1A8FGA8"/>
<feature type="domain" description="C2H2-type" evidence="13">
    <location>
        <begin position="451"/>
        <end position="478"/>
    </location>
</feature>